<evidence type="ECO:0000256" key="2">
    <source>
        <dbReference type="ARBA" id="ARBA00009454"/>
    </source>
</evidence>
<sequence length="259" mass="28837">MYSGTVQSGIVRDQEYAPLLFSVQPLDQATPRAATPLRADSSLSTQRRSITQTPGSMATDATPPPPPPIMRLTEDVVMDEPGSMGRGITPPRRQTPQQQQPVSMPAPTTATTTTAAPAFEQPQPAYDDVWVTVFGFTQQDRPLVLREFHKCGDIVSWSFGERDANFIHIQYQNKFGAQRALIRNGEQLTGSLIIGVRFLDPRHQNQVASLQEDIDYPAQAYRPMPVPERPYRVGVTAGQPVPQQNRSMARRVYEFVFGL</sequence>
<evidence type="ECO:0000256" key="9">
    <source>
        <dbReference type="PROSITE-ProRule" id="PRU00804"/>
    </source>
</evidence>
<evidence type="ECO:0000256" key="10">
    <source>
        <dbReference type="SAM" id="MobiDB-lite"/>
    </source>
</evidence>
<dbReference type="InterPro" id="IPR012677">
    <property type="entry name" value="Nucleotide-bd_a/b_plait_sf"/>
</dbReference>
<keyword evidence="7 9" id="KW-0906">Nuclear pore complex</keyword>
<evidence type="ECO:0000256" key="4">
    <source>
        <dbReference type="ARBA" id="ARBA00022816"/>
    </source>
</evidence>
<dbReference type="InterPro" id="IPR035979">
    <property type="entry name" value="RBD_domain_sf"/>
</dbReference>
<dbReference type="PANTHER" id="PTHR21527:SF6">
    <property type="entry name" value="NUCLEOPORIN NUP35"/>
    <property type="match status" value="1"/>
</dbReference>
<accession>A0A8J4B9R4</accession>
<dbReference type="PROSITE" id="PS51472">
    <property type="entry name" value="RRM_NUP35"/>
    <property type="match status" value="1"/>
</dbReference>
<dbReference type="GO" id="GO:0044615">
    <property type="term" value="C:nuclear pore nuclear basket"/>
    <property type="evidence" value="ECO:0007669"/>
    <property type="project" value="TreeGrafter"/>
</dbReference>
<reference evidence="12" key="1">
    <citation type="journal article" date="2021" name="Proc. Natl. Acad. Sci. U.S.A.">
        <title>Three genomes in the algal genus Volvox reveal the fate of a haploid sex-determining region after a transition to homothallism.</title>
        <authorList>
            <person name="Yamamoto K."/>
            <person name="Hamaji T."/>
            <person name="Kawai-Toyooka H."/>
            <person name="Matsuzaki R."/>
            <person name="Takahashi F."/>
            <person name="Nishimura Y."/>
            <person name="Kawachi M."/>
            <person name="Noguchi H."/>
            <person name="Minakuchi Y."/>
            <person name="Umen J.G."/>
            <person name="Toyoda A."/>
            <person name="Nozaki H."/>
        </authorList>
    </citation>
    <scope>NUCLEOTIDE SEQUENCE</scope>
    <source>
        <strain evidence="12">NIES-3780</strain>
    </source>
</reference>
<dbReference type="CDD" id="cd12441">
    <property type="entry name" value="RRM_Nup53_like"/>
    <property type="match status" value="1"/>
</dbReference>
<keyword evidence="8 9" id="KW-0539">Nucleus</keyword>
<feature type="compositionally biased region" description="Low complexity" evidence="10">
    <location>
        <begin position="89"/>
        <end position="112"/>
    </location>
</feature>
<dbReference type="GO" id="GO:0017056">
    <property type="term" value="F:structural constituent of nuclear pore"/>
    <property type="evidence" value="ECO:0007669"/>
    <property type="project" value="TreeGrafter"/>
</dbReference>
<feature type="domain" description="RRM Nup35-type" evidence="11">
    <location>
        <begin position="125"/>
        <end position="206"/>
    </location>
</feature>
<dbReference type="GO" id="GO:0003676">
    <property type="term" value="F:nucleic acid binding"/>
    <property type="evidence" value="ECO:0007669"/>
    <property type="project" value="InterPro"/>
</dbReference>
<evidence type="ECO:0000313" key="13">
    <source>
        <dbReference type="Proteomes" id="UP000747399"/>
    </source>
</evidence>
<evidence type="ECO:0000256" key="8">
    <source>
        <dbReference type="ARBA" id="ARBA00023242"/>
    </source>
</evidence>
<dbReference type="GO" id="GO:0005543">
    <property type="term" value="F:phospholipid binding"/>
    <property type="evidence" value="ECO:0007669"/>
    <property type="project" value="TreeGrafter"/>
</dbReference>
<feature type="compositionally biased region" description="Polar residues" evidence="10">
    <location>
        <begin position="41"/>
        <end position="56"/>
    </location>
</feature>
<dbReference type="PANTHER" id="PTHR21527">
    <property type="entry name" value="NUCLEOPORIN NUP35"/>
    <property type="match status" value="1"/>
</dbReference>
<evidence type="ECO:0000256" key="1">
    <source>
        <dbReference type="ARBA" id="ARBA00004567"/>
    </source>
</evidence>
<evidence type="ECO:0000259" key="11">
    <source>
        <dbReference type="PROSITE" id="PS51472"/>
    </source>
</evidence>
<evidence type="ECO:0000256" key="6">
    <source>
        <dbReference type="ARBA" id="ARBA00023010"/>
    </source>
</evidence>
<dbReference type="GO" id="GO:0051028">
    <property type="term" value="P:mRNA transport"/>
    <property type="evidence" value="ECO:0007669"/>
    <property type="project" value="UniProtKB-UniRule"/>
</dbReference>
<dbReference type="EMBL" id="BNCO01000017">
    <property type="protein sequence ID" value="GIL54282.1"/>
    <property type="molecule type" value="Genomic_DNA"/>
</dbReference>
<feature type="region of interest" description="Disordered" evidence="10">
    <location>
        <begin position="31"/>
        <end position="112"/>
    </location>
</feature>
<dbReference type="FunFam" id="3.30.70.330:FF:000095">
    <property type="entry name" value="Putative Nucleoporin NUP53"/>
    <property type="match status" value="1"/>
</dbReference>
<comment type="caution">
    <text evidence="12">The sequence shown here is derived from an EMBL/GenBank/DDBJ whole genome shotgun (WGS) entry which is preliminary data.</text>
</comment>
<dbReference type="Proteomes" id="UP000747399">
    <property type="component" value="Unassembled WGS sequence"/>
</dbReference>
<dbReference type="Gene3D" id="3.30.70.330">
    <property type="match status" value="1"/>
</dbReference>
<name>A0A8J4B9R4_9CHLO</name>
<evidence type="ECO:0000313" key="12">
    <source>
        <dbReference type="EMBL" id="GIL54282.1"/>
    </source>
</evidence>
<dbReference type="GO" id="GO:0044613">
    <property type="term" value="C:nuclear pore central transport channel"/>
    <property type="evidence" value="ECO:0007669"/>
    <property type="project" value="TreeGrafter"/>
</dbReference>
<evidence type="ECO:0000256" key="7">
    <source>
        <dbReference type="ARBA" id="ARBA00023132"/>
    </source>
</evidence>
<dbReference type="GO" id="GO:0006607">
    <property type="term" value="P:NLS-bearing protein import into nucleus"/>
    <property type="evidence" value="ECO:0007669"/>
    <property type="project" value="TreeGrafter"/>
</dbReference>
<keyword evidence="3 9" id="KW-0813">Transport</keyword>
<dbReference type="GO" id="GO:0006999">
    <property type="term" value="P:nuclear pore organization"/>
    <property type="evidence" value="ECO:0007669"/>
    <property type="project" value="TreeGrafter"/>
</dbReference>
<dbReference type="InterPro" id="IPR007846">
    <property type="entry name" value="RRM_NUP35_dom"/>
</dbReference>
<organism evidence="12 13">
    <name type="scientific">Volvox africanus</name>
    <dbReference type="NCBI Taxonomy" id="51714"/>
    <lineage>
        <taxon>Eukaryota</taxon>
        <taxon>Viridiplantae</taxon>
        <taxon>Chlorophyta</taxon>
        <taxon>core chlorophytes</taxon>
        <taxon>Chlorophyceae</taxon>
        <taxon>CS clade</taxon>
        <taxon>Chlamydomonadales</taxon>
        <taxon>Volvocaceae</taxon>
        <taxon>Volvox</taxon>
    </lineage>
</organism>
<comment type="subcellular location">
    <subcellularLocation>
        <location evidence="1">Nucleus</location>
        <location evidence="1">Nuclear pore complex</location>
    </subcellularLocation>
</comment>
<comment type="similarity">
    <text evidence="2">Belongs to the Nup35 family.</text>
</comment>
<evidence type="ECO:0000256" key="5">
    <source>
        <dbReference type="ARBA" id="ARBA00022927"/>
    </source>
</evidence>
<evidence type="ECO:0000256" key="3">
    <source>
        <dbReference type="ARBA" id="ARBA00022448"/>
    </source>
</evidence>
<proteinExistence type="inferred from homology"/>
<dbReference type="Pfam" id="PF05172">
    <property type="entry name" value="RRM_Nup35"/>
    <property type="match status" value="1"/>
</dbReference>
<keyword evidence="4 9" id="KW-0509">mRNA transport</keyword>
<protein>
    <recommendedName>
        <fullName evidence="11">RRM Nup35-type domain-containing protein</fullName>
    </recommendedName>
</protein>
<dbReference type="SUPFAM" id="SSF54928">
    <property type="entry name" value="RNA-binding domain, RBD"/>
    <property type="match status" value="1"/>
</dbReference>
<keyword evidence="6" id="KW-0811">Translocation</keyword>
<dbReference type="AlphaFoldDB" id="A0A8J4B9R4"/>
<keyword evidence="13" id="KW-1185">Reference proteome</keyword>
<keyword evidence="5" id="KW-0653">Protein transport</keyword>
<gene>
    <name evidence="12" type="ORF">Vafri_9850</name>
</gene>